<protein>
    <recommendedName>
        <fullName evidence="4">PTS cellobiose transporter subunit IIC</fullName>
    </recommendedName>
</protein>
<name>A0A837RCL2_LACPE</name>
<accession>A0A837RCL2</accession>
<feature type="transmembrane region" description="Helical" evidence="1">
    <location>
        <begin position="30"/>
        <end position="51"/>
    </location>
</feature>
<feature type="transmembrane region" description="Helical" evidence="1">
    <location>
        <begin position="57"/>
        <end position="78"/>
    </location>
</feature>
<evidence type="ECO:0000313" key="2">
    <source>
        <dbReference type="EMBL" id="KRK25290.1"/>
    </source>
</evidence>
<reference evidence="2 3" key="1">
    <citation type="journal article" date="2015" name="Genome Announc.">
        <title>Expanding the biotechnology potential of lactobacilli through comparative genomics of 213 strains and associated genera.</title>
        <authorList>
            <person name="Sun Z."/>
            <person name="Harris H.M."/>
            <person name="McCann A."/>
            <person name="Guo C."/>
            <person name="Argimon S."/>
            <person name="Zhang W."/>
            <person name="Yang X."/>
            <person name="Jeffery I.B."/>
            <person name="Cooney J.C."/>
            <person name="Kagawa T.F."/>
            <person name="Liu W."/>
            <person name="Song Y."/>
            <person name="Salvetti E."/>
            <person name="Wrobel A."/>
            <person name="Rasinkangas P."/>
            <person name="Parkhill J."/>
            <person name="Rea M.C."/>
            <person name="O'Sullivan O."/>
            <person name="Ritari J."/>
            <person name="Douillard F.P."/>
            <person name="Paul Ross R."/>
            <person name="Yang R."/>
            <person name="Briner A.E."/>
            <person name="Felis G.E."/>
            <person name="de Vos W.M."/>
            <person name="Barrangou R."/>
            <person name="Klaenhammer T.R."/>
            <person name="Caufield P.W."/>
            <person name="Cui Y."/>
            <person name="Zhang H."/>
            <person name="O'Toole P.W."/>
        </authorList>
    </citation>
    <scope>NUCLEOTIDE SEQUENCE [LARGE SCALE GENOMIC DNA]</scope>
    <source>
        <strain evidence="2 3">DSM 20314</strain>
    </source>
</reference>
<keyword evidence="1" id="KW-1133">Transmembrane helix</keyword>
<feature type="transmembrane region" description="Helical" evidence="1">
    <location>
        <begin position="123"/>
        <end position="142"/>
    </location>
</feature>
<organism evidence="2 3">
    <name type="scientific">Lactiplantibacillus pentosus DSM 20314</name>
    <dbReference type="NCBI Taxonomy" id="1423791"/>
    <lineage>
        <taxon>Bacteria</taxon>
        <taxon>Bacillati</taxon>
        <taxon>Bacillota</taxon>
        <taxon>Bacilli</taxon>
        <taxon>Lactobacillales</taxon>
        <taxon>Lactobacillaceae</taxon>
        <taxon>Lactiplantibacillus</taxon>
    </lineage>
</organism>
<gene>
    <name evidence="2" type="ORF">FD24_GL003135</name>
</gene>
<comment type="caution">
    <text evidence="2">The sequence shown here is derived from an EMBL/GenBank/DDBJ whole genome shotgun (WGS) entry which is preliminary data.</text>
</comment>
<proteinExistence type="predicted"/>
<dbReference type="RefSeq" id="WP_050339807.1">
    <property type="nucleotide sequence ID" value="NZ_AZCU01000008.1"/>
</dbReference>
<keyword evidence="1" id="KW-0472">Membrane</keyword>
<evidence type="ECO:0000313" key="3">
    <source>
        <dbReference type="Proteomes" id="UP000051020"/>
    </source>
</evidence>
<sequence>MTSPKNSNPEATANRRTLSLTSMYFNRFLLFRYVTAIFFFVNLYWAIILFGSGSAAGLLPTALLIGAGVVIVEQVSKFWKHTNQLTLTRWFYWVQILANAIVAVGAVFGQLKVFYPFLNQTSLPWVLSLLGLGMLVGGFLEYRAFLIAHDKDRYVQHIRQFAANI</sequence>
<evidence type="ECO:0000256" key="1">
    <source>
        <dbReference type="SAM" id="Phobius"/>
    </source>
</evidence>
<dbReference type="EMBL" id="AZCU01000008">
    <property type="protein sequence ID" value="KRK25290.1"/>
    <property type="molecule type" value="Genomic_DNA"/>
</dbReference>
<dbReference type="Proteomes" id="UP000051020">
    <property type="component" value="Unassembled WGS sequence"/>
</dbReference>
<keyword evidence="1" id="KW-0812">Transmembrane</keyword>
<feature type="transmembrane region" description="Helical" evidence="1">
    <location>
        <begin position="90"/>
        <end position="111"/>
    </location>
</feature>
<evidence type="ECO:0008006" key="4">
    <source>
        <dbReference type="Google" id="ProtNLM"/>
    </source>
</evidence>
<dbReference type="AlphaFoldDB" id="A0A837RCL2"/>
<dbReference type="GeneID" id="49395170"/>